<comment type="caution">
    <text evidence="1">The sequence shown here is derived from an EMBL/GenBank/DDBJ whole genome shotgun (WGS) entry which is preliminary data.</text>
</comment>
<evidence type="ECO:0000313" key="1">
    <source>
        <dbReference type="EMBL" id="MBC3906764.1"/>
    </source>
</evidence>
<proteinExistence type="predicted"/>
<gene>
    <name evidence="1" type="ORF">H8L47_04245</name>
</gene>
<dbReference type="RefSeq" id="WP_186951933.1">
    <property type="nucleotide sequence ID" value="NZ_JACOFX010000001.1"/>
</dbReference>
<reference evidence="1 2" key="1">
    <citation type="submission" date="2020-08" db="EMBL/GenBank/DDBJ databases">
        <title>Novel species isolated from subtropical streams in China.</title>
        <authorList>
            <person name="Lu H."/>
        </authorList>
    </citation>
    <scope>NUCLEOTIDE SEQUENCE [LARGE SCALE GENOMIC DNA]</scope>
    <source>
        <strain evidence="1 2">NL8W</strain>
    </source>
</reference>
<evidence type="ECO:0000313" key="2">
    <source>
        <dbReference type="Proteomes" id="UP000646911"/>
    </source>
</evidence>
<sequence>MHTQLVLNEEYFTTSALDTTAERFAHTINALKGKVTMLVIAHGLPKCLKVDAIYRLTERRPANASGTSKTNKSNCNPSHIDRIFLWVVRILVFIPLPRAAIGRLDIIATAEGKLTPKTLLKIVQPGEAGLLKEKLV</sequence>
<protein>
    <submittedName>
        <fullName evidence="1">Uncharacterized protein</fullName>
    </submittedName>
</protein>
<name>A0ABR6Z569_9BURK</name>
<organism evidence="1 2">
    <name type="scientific">Undibacterium umbellatum</name>
    <dbReference type="NCBI Taxonomy" id="2762300"/>
    <lineage>
        <taxon>Bacteria</taxon>
        <taxon>Pseudomonadati</taxon>
        <taxon>Pseudomonadota</taxon>
        <taxon>Betaproteobacteria</taxon>
        <taxon>Burkholderiales</taxon>
        <taxon>Oxalobacteraceae</taxon>
        <taxon>Undibacterium</taxon>
    </lineage>
</organism>
<dbReference type="Proteomes" id="UP000646911">
    <property type="component" value="Unassembled WGS sequence"/>
</dbReference>
<keyword evidence="2" id="KW-1185">Reference proteome</keyword>
<dbReference type="EMBL" id="JACOFX010000001">
    <property type="protein sequence ID" value="MBC3906764.1"/>
    <property type="molecule type" value="Genomic_DNA"/>
</dbReference>
<accession>A0ABR6Z569</accession>